<dbReference type="PhylomeDB" id="E9HL28"/>
<accession>E9HL28</accession>
<evidence type="ECO:0000256" key="1">
    <source>
        <dbReference type="SAM" id="MobiDB-lite"/>
    </source>
</evidence>
<evidence type="ECO:0000313" key="2">
    <source>
        <dbReference type="EMBL" id="EFX67556.1"/>
    </source>
</evidence>
<dbReference type="EMBL" id="GL732675">
    <property type="protein sequence ID" value="EFX67556.1"/>
    <property type="molecule type" value="Genomic_DNA"/>
</dbReference>
<keyword evidence="3" id="KW-1185">Reference proteome</keyword>
<proteinExistence type="predicted"/>
<dbReference type="Proteomes" id="UP000000305">
    <property type="component" value="Unassembled WGS sequence"/>
</dbReference>
<name>E9HL28_DAPPU</name>
<evidence type="ECO:0000313" key="3">
    <source>
        <dbReference type="Proteomes" id="UP000000305"/>
    </source>
</evidence>
<gene>
    <name evidence="2" type="ORF">DAPPUDRAFT_330947</name>
</gene>
<dbReference type="AlphaFoldDB" id="E9HL28"/>
<dbReference type="InParanoid" id="E9HL28"/>
<feature type="region of interest" description="Disordered" evidence="1">
    <location>
        <begin position="37"/>
        <end position="60"/>
    </location>
</feature>
<feature type="region of interest" description="Disordered" evidence="1">
    <location>
        <begin position="96"/>
        <end position="122"/>
    </location>
</feature>
<sequence length="169" mass="18252">MNPLPSSVKKSRRLRVLRNDLDHPASVSQLTLPSVKQTYGRTGKKPTLVTETSRSFDTVDDGSVSIDYDENAPKPKNKHRVPSLIVGPPAVACLSNNEASSSRKPTALIEDSQSSGTHVGDSSISIEYDENALITKKNVELIVGTPEACLSNIEASSTENLAVMNVHQR</sequence>
<protein>
    <submittedName>
        <fullName evidence="2">Uncharacterized protein</fullName>
    </submittedName>
</protein>
<dbReference type="KEGG" id="dpx:DAPPUDRAFT_330947"/>
<organism evidence="2 3">
    <name type="scientific">Daphnia pulex</name>
    <name type="common">Water flea</name>
    <dbReference type="NCBI Taxonomy" id="6669"/>
    <lineage>
        <taxon>Eukaryota</taxon>
        <taxon>Metazoa</taxon>
        <taxon>Ecdysozoa</taxon>
        <taxon>Arthropoda</taxon>
        <taxon>Crustacea</taxon>
        <taxon>Branchiopoda</taxon>
        <taxon>Diplostraca</taxon>
        <taxon>Cladocera</taxon>
        <taxon>Anomopoda</taxon>
        <taxon>Daphniidae</taxon>
        <taxon>Daphnia</taxon>
    </lineage>
</organism>
<feature type="compositionally biased region" description="Polar residues" evidence="1">
    <location>
        <begin position="111"/>
        <end position="122"/>
    </location>
</feature>
<dbReference type="HOGENOM" id="CLU_1580088_0_0_1"/>
<reference evidence="2 3" key="1">
    <citation type="journal article" date="2011" name="Science">
        <title>The ecoresponsive genome of Daphnia pulex.</title>
        <authorList>
            <person name="Colbourne J.K."/>
            <person name="Pfrender M.E."/>
            <person name="Gilbert D."/>
            <person name="Thomas W.K."/>
            <person name="Tucker A."/>
            <person name="Oakley T.H."/>
            <person name="Tokishita S."/>
            <person name="Aerts A."/>
            <person name="Arnold G.J."/>
            <person name="Basu M.K."/>
            <person name="Bauer D.J."/>
            <person name="Caceres C.E."/>
            <person name="Carmel L."/>
            <person name="Casola C."/>
            <person name="Choi J.H."/>
            <person name="Detter J.C."/>
            <person name="Dong Q."/>
            <person name="Dusheyko S."/>
            <person name="Eads B.D."/>
            <person name="Frohlich T."/>
            <person name="Geiler-Samerotte K.A."/>
            <person name="Gerlach D."/>
            <person name="Hatcher P."/>
            <person name="Jogdeo S."/>
            <person name="Krijgsveld J."/>
            <person name="Kriventseva E.V."/>
            <person name="Kultz D."/>
            <person name="Laforsch C."/>
            <person name="Lindquist E."/>
            <person name="Lopez J."/>
            <person name="Manak J.R."/>
            <person name="Muller J."/>
            <person name="Pangilinan J."/>
            <person name="Patwardhan R.P."/>
            <person name="Pitluck S."/>
            <person name="Pritham E.J."/>
            <person name="Rechtsteiner A."/>
            <person name="Rho M."/>
            <person name="Rogozin I.B."/>
            <person name="Sakarya O."/>
            <person name="Salamov A."/>
            <person name="Schaack S."/>
            <person name="Shapiro H."/>
            <person name="Shiga Y."/>
            <person name="Skalitzky C."/>
            <person name="Smith Z."/>
            <person name="Souvorov A."/>
            <person name="Sung W."/>
            <person name="Tang Z."/>
            <person name="Tsuchiya D."/>
            <person name="Tu H."/>
            <person name="Vos H."/>
            <person name="Wang M."/>
            <person name="Wolf Y.I."/>
            <person name="Yamagata H."/>
            <person name="Yamada T."/>
            <person name="Ye Y."/>
            <person name="Shaw J.R."/>
            <person name="Andrews J."/>
            <person name="Crease T.J."/>
            <person name="Tang H."/>
            <person name="Lucas S.M."/>
            <person name="Robertson H.M."/>
            <person name="Bork P."/>
            <person name="Koonin E.V."/>
            <person name="Zdobnov E.M."/>
            <person name="Grigoriev I.V."/>
            <person name="Lynch M."/>
            <person name="Boore J.L."/>
        </authorList>
    </citation>
    <scope>NUCLEOTIDE SEQUENCE [LARGE SCALE GENOMIC DNA]</scope>
</reference>